<keyword evidence="1" id="KW-0472">Membrane</keyword>
<gene>
    <name evidence="2" type="ORF">DDT42_00695</name>
</gene>
<proteinExistence type="predicted"/>
<keyword evidence="1" id="KW-1133">Transmembrane helix</keyword>
<feature type="transmembrane region" description="Helical" evidence="1">
    <location>
        <begin position="9"/>
        <end position="29"/>
    </location>
</feature>
<dbReference type="EMBL" id="QLTW01000026">
    <property type="protein sequence ID" value="MBT9144839.1"/>
    <property type="molecule type" value="Genomic_DNA"/>
</dbReference>
<evidence type="ECO:0000313" key="2">
    <source>
        <dbReference type="EMBL" id="MBT9144839.1"/>
    </source>
</evidence>
<protein>
    <submittedName>
        <fullName evidence="2">Uncharacterized protein</fullName>
    </submittedName>
</protein>
<evidence type="ECO:0000256" key="1">
    <source>
        <dbReference type="SAM" id="Phobius"/>
    </source>
</evidence>
<evidence type="ECO:0000313" key="3">
    <source>
        <dbReference type="Proteomes" id="UP000811545"/>
    </source>
</evidence>
<reference evidence="2 3" key="1">
    <citation type="journal article" date="2021" name="bioRxiv">
        <title>Unique metabolic strategies in Hadean analogues reveal hints for primordial physiology.</title>
        <authorList>
            <person name="Nobu M.K."/>
            <person name="Nakai R."/>
            <person name="Tamazawa S."/>
            <person name="Mori H."/>
            <person name="Toyoda A."/>
            <person name="Ijiri A."/>
            <person name="Suzuki S."/>
            <person name="Kurokawa K."/>
            <person name="Kamagata Y."/>
            <person name="Tamaki H."/>
        </authorList>
    </citation>
    <scope>NUCLEOTIDE SEQUENCE [LARGE SCALE GENOMIC DNA]</scope>
    <source>
        <strain evidence="2">BS525</strain>
    </source>
</reference>
<name>A0A9E2F0W6_PSYF1</name>
<keyword evidence="1" id="KW-0812">Transmembrane</keyword>
<accession>A0A9E2F0W6</accession>
<sequence>MNRVILNTLFISIILLIFTIFTIQIFTFASRAGSLLAIAVPGSLTPSAIRVGVLVKDGDLIGKKEDFLIVTNGQMVKKGEVIGMSSKGNLMASRDGIVFSDMKEPLFLTVDEGVNFLLTGSFPYDKEFSVLLSSEEFKIVIENLPWVINLGETTILKNVYNDKTFRVKVESKISSRGKEFLVLSGEHHAREILSQPWQVFYIEQEPFEGIITPLEYVKNENGRYFVRVLVRGKVEIREVDLLAKRGNEALVRGISAYSFLLPWRLSFTL</sequence>
<organism evidence="2 3">
    <name type="scientific">Psychracetigena formicireducens</name>
    <dbReference type="NCBI Taxonomy" id="2986056"/>
    <lineage>
        <taxon>Bacteria</taxon>
        <taxon>Bacillati</taxon>
        <taxon>Candidatus Lithacetigenota</taxon>
        <taxon>Candidatus Psychracetigena</taxon>
    </lineage>
</organism>
<comment type="caution">
    <text evidence="2">The sequence shown here is derived from an EMBL/GenBank/DDBJ whole genome shotgun (WGS) entry which is preliminary data.</text>
</comment>
<dbReference type="AlphaFoldDB" id="A0A9E2F0W6"/>
<dbReference type="Proteomes" id="UP000811545">
    <property type="component" value="Unassembled WGS sequence"/>
</dbReference>